<proteinExistence type="predicted"/>
<comment type="caution">
    <text evidence="1">The sequence shown here is derived from an EMBL/GenBank/DDBJ whole genome shotgun (WGS) entry which is preliminary data.</text>
</comment>
<sequence length="162" mass="19392">MVQRNTLRLSREIFLKSRLVRYFHDPILPPRYINDVHRVSLIATNRDRSNRLTGRTAVFRGVSVKKRRLVSARAVAMRRSSRSSFSWWWIDEFRRYDIRIAAATWRVLVRSSNGQGCGSSWSTTRLALELPLFSRYRRYLLFALQKKRKRKRISRQMKDIFA</sequence>
<protein>
    <submittedName>
        <fullName evidence="1">Uncharacterized protein</fullName>
    </submittedName>
</protein>
<dbReference type="EMBL" id="JADYXP020000003">
    <property type="protein sequence ID" value="KAL0128228.1"/>
    <property type="molecule type" value="Genomic_DNA"/>
</dbReference>
<keyword evidence="2" id="KW-1185">Reference proteome</keyword>
<dbReference type="AlphaFoldDB" id="A0AAW2GKZ1"/>
<organism evidence="1 2">
    <name type="scientific">Cardiocondyla obscurior</name>
    <dbReference type="NCBI Taxonomy" id="286306"/>
    <lineage>
        <taxon>Eukaryota</taxon>
        <taxon>Metazoa</taxon>
        <taxon>Ecdysozoa</taxon>
        <taxon>Arthropoda</taxon>
        <taxon>Hexapoda</taxon>
        <taxon>Insecta</taxon>
        <taxon>Pterygota</taxon>
        <taxon>Neoptera</taxon>
        <taxon>Endopterygota</taxon>
        <taxon>Hymenoptera</taxon>
        <taxon>Apocrita</taxon>
        <taxon>Aculeata</taxon>
        <taxon>Formicoidea</taxon>
        <taxon>Formicidae</taxon>
        <taxon>Myrmicinae</taxon>
        <taxon>Cardiocondyla</taxon>
    </lineage>
</organism>
<name>A0AAW2GKZ1_9HYME</name>
<evidence type="ECO:0000313" key="2">
    <source>
        <dbReference type="Proteomes" id="UP001430953"/>
    </source>
</evidence>
<gene>
    <name evidence="1" type="ORF">PUN28_003464</name>
</gene>
<accession>A0AAW2GKZ1</accession>
<dbReference type="Proteomes" id="UP001430953">
    <property type="component" value="Unassembled WGS sequence"/>
</dbReference>
<reference evidence="1 2" key="1">
    <citation type="submission" date="2023-03" db="EMBL/GenBank/DDBJ databases">
        <title>High recombination rates correlate with genetic variation in Cardiocondyla obscurior ants.</title>
        <authorList>
            <person name="Errbii M."/>
        </authorList>
    </citation>
    <scope>NUCLEOTIDE SEQUENCE [LARGE SCALE GENOMIC DNA]</scope>
    <source>
        <strain evidence="1">Alpha-2009</strain>
        <tissue evidence="1">Whole body</tissue>
    </source>
</reference>
<evidence type="ECO:0000313" key="1">
    <source>
        <dbReference type="EMBL" id="KAL0128228.1"/>
    </source>
</evidence>